<name>A0A6H1ZG87_9ZZZZ</name>
<gene>
    <name evidence="1" type="ORF">TM448A00443_0006</name>
    <name evidence="2" type="ORF">TM448B00565_0015</name>
</gene>
<organism evidence="1">
    <name type="scientific">viral metagenome</name>
    <dbReference type="NCBI Taxonomy" id="1070528"/>
    <lineage>
        <taxon>unclassified sequences</taxon>
        <taxon>metagenomes</taxon>
        <taxon>organismal metagenomes</taxon>
    </lineage>
</organism>
<protein>
    <submittedName>
        <fullName evidence="1">Uncharacterized protein</fullName>
    </submittedName>
</protein>
<evidence type="ECO:0000313" key="2">
    <source>
        <dbReference type="EMBL" id="QJH95975.1"/>
    </source>
</evidence>
<dbReference type="EMBL" id="MT144012">
    <property type="protein sequence ID" value="QJA46479.1"/>
    <property type="molecule type" value="Genomic_DNA"/>
</dbReference>
<dbReference type="AlphaFoldDB" id="A0A6H1ZG87"/>
<evidence type="ECO:0000313" key="1">
    <source>
        <dbReference type="EMBL" id="QJA46479.1"/>
    </source>
</evidence>
<dbReference type="EMBL" id="MT144635">
    <property type="protein sequence ID" value="QJH95975.1"/>
    <property type="molecule type" value="Genomic_DNA"/>
</dbReference>
<sequence>MRTMFNYPTAKLYQDEFDVYNDMQSEKASKIYNSLSEISLQQVAEGETVIDKKNNIEYTKLDGKIMKKVISNNEIKFEEV</sequence>
<accession>A0A6H1ZG87</accession>
<proteinExistence type="predicted"/>
<reference evidence="1" key="1">
    <citation type="submission" date="2020-03" db="EMBL/GenBank/DDBJ databases">
        <title>The deep terrestrial virosphere.</title>
        <authorList>
            <person name="Holmfeldt K."/>
            <person name="Nilsson E."/>
            <person name="Simone D."/>
            <person name="Lopez-Fernandez M."/>
            <person name="Wu X."/>
            <person name="de Brujin I."/>
            <person name="Lundin D."/>
            <person name="Andersson A."/>
            <person name="Bertilsson S."/>
            <person name="Dopson M."/>
        </authorList>
    </citation>
    <scope>NUCLEOTIDE SEQUENCE</scope>
    <source>
        <strain evidence="1">TM448A00443</strain>
        <strain evidence="2">TM448B00565</strain>
    </source>
</reference>